<gene>
    <name evidence="2" type="ORF">U9M48_006416</name>
</gene>
<organism evidence="2 3">
    <name type="scientific">Paspalum notatum var. saurae</name>
    <dbReference type="NCBI Taxonomy" id="547442"/>
    <lineage>
        <taxon>Eukaryota</taxon>
        <taxon>Viridiplantae</taxon>
        <taxon>Streptophyta</taxon>
        <taxon>Embryophyta</taxon>
        <taxon>Tracheophyta</taxon>
        <taxon>Spermatophyta</taxon>
        <taxon>Magnoliopsida</taxon>
        <taxon>Liliopsida</taxon>
        <taxon>Poales</taxon>
        <taxon>Poaceae</taxon>
        <taxon>PACMAD clade</taxon>
        <taxon>Panicoideae</taxon>
        <taxon>Andropogonodae</taxon>
        <taxon>Paspaleae</taxon>
        <taxon>Paspalinae</taxon>
        <taxon>Paspalum</taxon>
    </lineage>
</organism>
<dbReference type="EMBL" id="CP144746">
    <property type="protein sequence ID" value="WVZ55800.1"/>
    <property type="molecule type" value="Genomic_DNA"/>
</dbReference>
<protein>
    <submittedName>
        <fullName evidence="2">Uncharacterized protein</fullName>
    </submittedName>
</protein>
<feature type="region of interest" description="Disordered" evidence="1">
    <location>
        <begin position="1"/>
        <end position="21"/>
    </location>
</feature>
<feature type="region of interest" description="Disordered" evidence="1">
    <location>
        <begin position="175"/>
        <end position="215"/>
    </location>
</feature>
<feature type="compositionally biased region" description="Basic and acidic residues" evidence="1">
    <location>
        <begin position="129"/>
        <end position="149"/>
    </location>
</feature>
<accession>A0AAQ3SLS2</accession>
<name>A0AAQ3SLS2_PASNO</name>
<dbReference type="Proteomes" id="UP001341281">
    <property type="component" value="Chromosome 02"/>
</dbReference>
<proteinExistence type="predicted"/>
<feature type="compositionally biased region" description="Basic and acidic residues" evidence="1">
    <location>
        <begin position="1"/>
        <end position="19"/>
    </location>
</feature>
<evidence type="ECO:0000313" key="3">
    <source>
        <dbReference type="Proteomes" id="UP001341281"/>
    </source>
</evidence>
<evidence type="ECO:0000256" key="1">
    <source>
        <dbReference type="SAM" id="MobiDB-lite"/>
    </source>
</evidence>
<feature type="compositionally biased region" description="Basic and acidic residues" evidence="1">
    <location>
        <begin position="187"/>
        <end position="213"/>
    </location>
</feature>
<evidence type="ECO:0000313" key="2">
    <source>
        <dbReference type="EMBL" id="WVZ55800.1"/>
    </source>
</evidence>
<reference evidence="2 3" key="1">
    <citation type="submission" date="2024-02" db="EMBL/GenBank/DDBJ databases">
        <title>High-quality chromosome-scale genome assembly of Pensacola bahiagrass (Paspalum notatum Flugge var. saurae).</title>
        <authorList>
            <person name="Vega J.M."/>
            <person name="Podio M."/>
            <person name="Orjuela J."/>
            <person name="Siena L.A."/>
            <person name="Pessino S.C."/>
            <person name="Combes M.C."/>
            <person name="Mariac C."/>
            <person name="Albertini E."/>
            <person name="Pupilli F."/>
            <person name="Ortiz J.P.A."/>
            <person name="Leblanc O."/>
        </authorList>
    </citation>
    <scope>NUCLEOTIDE SEQUENCE [LARGE SCALE GENOMIC DNA]</scope>
    <source>
        <strain evidence="2">R1</strain>
        <tissue evidence="2">Leaf</tissue>
    </source>
</reference>
<feature type="region of interest" description="Disordered" evidence="1">
    <location>
        <begin position="116"/>
        <end position="160"/>
    </location>
</feature>
<sequence length="359" mass="40682">MSSSSKEPEANRDDIGDIKAKRRRASRARMLVFVRLADFARKHGFMPSPPPLEMFNHPGEFLLFAILYLGQIFSEEILGVKNDEKFVPDEPDVKNCCVKTNLPEMNDTSQKAKALNYDESNDKNSSTKLGDESQLEKRKEANQNKKAETSSKNCCHKTILPEMNDTSQKAKALNYDESIDKNSSTKLGDESQLEKRKEANQNKKAENSSKEQQLKGCSQIFSKEAKKNKAPETSIKEKLSKRASLKERSDKNIAKLRDMLSSEEDAVKVDGITNRRKSVSACATLQQLFVSEDLRSPEVAETRKGQCCVNMVKGRYSNYVYFPQEARELARRIESIPEAAQSEMHARGVMAVVKKMRRR</sequence>
<keyword evidence="3" id="KW-1185">Reference proteome</keyword>
<dbReference type="AlphaFoldDB" id="A0AAQ3SLS2"/>